<accession>V5H152</accession>
<reference evidence="2" key="1">
    <citation type="journal article" date="2015" name="Sci. Rep.">
        <title>Tissue- and time-dependent transcription in Ixodes ricinus salivary glands and midguts when blood feeding on the vertebrate host.</title>
        <authorList>
            <person name="Kotsyfakis M."/>
            <person name="Schwarz A."/>
            <person name="Erhart J."/>
            <person name="Ribeiro J.M."/>
        </authorList>
    </citation>
    <scope>NUCLEOTIDE SEQUENCE</scope>
    <source>
        <tissue evidence="2">Salivary gland and midgut</tissue>
    </source>
</reference>
<keyword evidence="1" id="KW-0732">Signal</keyword>
<dbReference type="InterPro" id="IPR012674">
    <property type="entry name" value="Calycin"/>
</dbReference>
<proteinExistence type="evidence at transcript level"/>
<dbReference type="SUPFAM" id="SSF50814">
    <property type="entry name" value="Lipocalins"/>
    <property type="match status" value="1"/>
</dbReference>
<sequence>MYFTVPLSRCFVVFLFCSHSRSTTEAPRLPEDDPKNFPDQNATKSVELGGRHWVKRRTYTVTTSTGGPTCEYAQINGKVKENEYALELGAKFRSMWISRNLNIVVWKPPGQHPRAERAQFYQTKAMTDHWVIHFYTLITKDCHIVRIIEKRITYKYNRCDLLLTDGGCKRRPTH</sequence>
<feature type="signal peptide" evidence="1">
    <location>
        <begin position="1"/>
        <end position="22"/>
    </location>
</feature>
<feature type="chain" id="PRO_5004734134" evidence="1">
    <location>
        <begin position="23"/>
        <end position="174"/>
    </location>
</feature>
<evidence type="ECO:0000313" key="2">
    <source>
        <dbReference type="EMBL" id="JAB70649.1"/>
    </source>
</evidence>
<protein>
    <submittedName>
        <fullName evidence="2">Putative licpodalin-4 1</fullName>
    </submittedName>
</protein>
<organism evidence="2">
    <name type="scientific">Ixodes ricinus</name>
    <name type="common">Common tick</name>
    <name type="synonym">Acarus ricinus</name>
    <dbReference type="NCBI Taxonomy" id="34613"/>
    <lineage>
        <taxon>Eukaryota</taxon>
        <taxon>Metazoa</taxon>
        <taxon>Ecdysozoa</taxon>
        <taxon>Arthropoda</taxon>
        <taxon>Chelicerata</taxon>
        <taxon>Arachnida</taxon>
        <taxon>Acari</taxon>
        <taxon>Parasitiformes</taxon>
        <taxon>Ixodida</taxon>
        <taxon>Ixodoidea</taxon>
        <taxon>Ixodidae</taxon>
        <taxon>Ixodinae</taxon>
        <taxon>Ixodes</taxon>
    </lineage>
</organism>
<dbReference type="EMBL" id="GANP01013819">
    <property type="protein sequence ID" value="JAB70649.1"/>
    <property type="molecule type" value="mRNA"/>
</dbReference>
<evidence type="ECO:0000256" key="1">
    <source>
        <dbReference type="SAM" id="SignalP"/>
    </source>
</evidence>
<dbReference type="AlphaFoldDB" id="V5H152"/>
<name>V5H152_IXORI</name>